<feature type="domain" description="Spermatogenesis-associated protein 20-like TRX" evidence="1">
    <location>
        <begin position="13"/>
        <end position="167"/>
    </location>
</feature>
<dbReference type="InterPro" id="IPR024705">
    <property type="entry name" value="Ssp411"/>
</dbReference>
<dbReference type="PANTHER" id="PTHR42899:SF1">
    <property type="entry name" value="SPERMATOGENESIS-ASSOCIATED PROTEIN 20"/>
    <property type="match status" value="1"/>
</dbReference>
<dbReference type="EMBL" id="AUZZ01010254">
    <property type="protein sequence ID" value="EQD30393.1"/>
    <property type="molecule type" value="Genomic_DNA"/>
</dbReference>
<dbReference type="Gene3D" id="3.40.30.10">
    <property type="entry name" value="Glutaredoxin"/>
    <property type="match status" value="1"/>
</dbReference>
<dbReference type="Pfam" id="PF03190">
    <property type="entry name" value="Thioredox_DsbH"/>
    <property type="match status" value="1"/>
</dbReference>
<name>T0YBA0_9ZZZZ</name>
<dbReference type="CDD" id="cd02955">
    <property type="entry name" value="SSP411"/>
    <property type="match status" value="1"/>
</dbReference>
<dbReference type="InterPro" id="IPR004879">
    <property type="entry name" value="Ssp411-like_TRX"/>
</dbReference>
<accession>T0YBA0</accession>
<evidence type="ECO:0000313" key="2">
    <source>
        <dbReference type="EMBL" id="EQD30393.1"/>
    </source>
</evidence>
<gene>
    <name evidence="2" type="ORF">B2A_14134</name>
</gene>
<comment type="caution">
    <text evidence="2">The sequence shown here is derived from an EMBL/GenBank/DDBJ whole genome shotgun (WGS) entry which is preliminary data.</text>
</comment>
<reference evidence="2" key="2">
    <citation type="journal article" date="2014" name="ISME J.">
        <title>Microbial stratification in low pH oxic and suboxic macroscopic growths along an acid mine drainage.</title>
        <authorList>
            <person name="Mendez-Garcia C."/>
            <person name="Mesa V."/>
            <person name="Sprenger R.R."/>
            <person name="Richter M."/>
            <person name="Diez M.S."/>
            <person name="Solano J."/>
            <person name="Bargiela R."/>
            <person name="Golyshina O.V."/>
            <person name="Manteca A."/>
            <person name="Ramos J.L."/>
            <person name="Gallego J.R."/>
            <person name="Llorente I."/>
            <person name="Martins Dos Santos V.A."/>
            <person name="Jensen O.N."/>
            <person name="Pelaez A.I."/>
            <person name="Sanchez J."/>
            <person name="Ferrer M."/>
        </authorList>
    </citation>
    <scope>NUCLEOTIDE SEQUENCE</scope>
</reference>
<feature type="non-terminal residue" evidence="2">
    <location>
        <position position="168"/>
    </location>
</feature>
<evidence type="ECO:0000259" key="1">
    <source>
        <dbReference type="Pfam" id="PF03190"/>
    </source>
</evidence>
<reference evidence="2" key="1">
    <citation type="submission" date="2013-08" db="EMBL/GenBank/DDBJ databases">
        <authorList>
            <person name="Mendez C."/>
            <person name="Richter M."/>
            <person name="Ferrer M."/>
            <person name="Sanchez J."/>
        </authorList>
    </citation>
    <scope>NUCLEOTIDE SEQUENCE</scope>
</reference>
<sequence>MGDDRPVGPSGHRLKGAASGYLASASEQPIDWYPWGPEPFELARRIHRPILLDIGAAWCHWCHVMDEGTYSDPGVAEILAREYVAVKVDRDERPEIDRRYQQEVGALTGEGGWPLTAFLDANGAAFFGGTYFPPTDGHGRPGFRRVLTEIARLFRDEGDRVRETTRQV</sequence>
<dbReference type="SUPFAM" id="SSF52833">
    <property type="entry name" value="Thioredoxin-like"/>
    <property type="match status" value="1"/>
</dbReference>
<dbReference type="InterPro" id="IPR036249">
    <property type="entry name" value="Thioredoxin-like_sf"/>
</dbReference>
<proteinExistence type="predicted"/>
<protein>
    <submittedName>
        <fullName evidence="2">Protein containing DUF255</fullName>
    </submittedName>
</protein>
<dbReference type="AlphaFoldDB" id="T0YBA0"/>
<organism evidence="2">
    <name type="scientific">mine drainage metagenome</name>
    <dbReference type="NCBI Taxonomy" id="410659"/>
    <lineage>
        <taxon>unclassified sequences</taxon>
        <taxon>metagenomes</taxon>
        <taxon>ecological metagenomes</taxon>
    </lineage>
</organism>
<dbReference type="PANTHER" id="PTHR42899">
    <property type="entry name" value="SPERMATOGENESIS-ASSOCIATED PROTEIN 20"/>
    <property type="match status" value="1"/>
</dbReference>